<dbReference type="PANTHER" id="PTHR13395">
    <property type="entry name" value="SISTER CHROMATID COHESION PROTEIN DCC1-RELATED"/>
    <property type="match status" value="1"/>
</dbReference>
<dbReference type="Proteomes" id="UP000826195">
    <property type="component" value="Unassembled WGS sequence"/>
</dbReference>
<dbReference type="GO" id="GO:0006260">
    <property type="term" value="P:DNA replication"/>
    <property type="evidence" value="ECO:0007669"/>
    <property type="project" value="UniProtKB-KW"/>
</dbReference>
<name>A0AAV7IGG5_COTGL</name>
<dbReference type="EMBL" id="JAHXZJ010001492">
    <property type="protein sequence ID" value="KAH0552103.1"/>
    <property type="molecule type" value="Genomic_DNA"/>
</dbReference>
<dbReference type="GO" id="GO:0034088">
    <property type="term" value="P:maintenance of mitotic sister chromatid cohesion"/>
    <property type="evidence" value="ECO:0007669"/>
    <property type="project" value="TreeGrafter"/>
</dbReference>
<dbReference type="Pfam" id="PF09724">
    <property type="entry name" value="Dcc1"/>
    <property type="match status" value="1"/>
</dbReference>
<comment type="caution">
    <text evidence="4">The sequence shown here is derived from an EMBL/GenBank/DDBJ whole genome shotgun (WGS) entry which is preliminary data.</text>
</comment>
<dbReference type="AlphaFoldDB" id="A0AAV7IGG5"/>
<dbReference type="InterPro" id="IPR019128">
    <property type="entry name" value="Dcc1"/>
</dbReference>
<organism evidence="4 5">
    <name type="scientific">Cotesia glomerata</name>
    <name type="common">Lepidopteran parasitic wasp</name>
    <name type="synonym">Apanteles glomeratus</name>
    <dbReference type="NCBI Taxonomy" id="32391"/>
    <lineage>
        <taxon>Eukaryota</taxon>
        <taxon>Metazoa</taxon>
        <taxon>Ecdysozoa</taxon>
        <taxon>Arthropoda</taxon>
        <taxon>Hexapoda</taxon>
        <taxon>Insecta</taxon>
        <taxon>Pterygota</taxon>
        <taxon>Neoptera</taxon>
        <taxon>Endopterygota</taxon>
        <taxon>Hymenoptera</taxon>
        <taxon>Apocrita</taxon>
        <taxon>Ichneumonoidea</taxon>
        <taxon>Braconidae</taxon>
        <taxon>Microgastrinae</taxon>
        <taxon>Cotesia</taxon>
    </lineage>
</organism>
<evidence type="ECO:0000313" key="5">
    <source>
        <dbReference type="Proteomes" id="UP000826195"/>
    </source>
</evidence>
<reference evidence="4 5" key="1">
    <citation type="journal article" date="2021" name="J. Hered.">
        <title>A chromosome-level genome assembly of the parasitoid wasp, Cotesia glomerata (Hymenoptera: Braconidae).</title>
        <authorList>
            <person name="Pinto B.J."/>
            <person name="Weis J.J."/>
            <person name="Gamble T."/>
            <person name="Ode P.J."/>
            <person name="Paul R."/>
            <person name="Zaspel J.M."/>
        </authorList>
    </citation>
    <scope>NUCLEOTIDE SEQUENCE [LARGE SCALE GENOMIC DNA]</scope>
    <source>
        <strain evidence="4">CgM1</strain>
    </source>
</reference>
<dbReference type="PANTHER" id="PTHR13395:SF6">
    <property type="entry name" value="SISTER CHROMATID COHESION PROTEIN DCC1"/>
    <property type="match status" value="1"/>
</dbReference>
<evidence type="ECO:0000256" key="1">
    <source>
        <dbReference type="ARBA" id="ARBA00007017"/>
    </source>
</evidence>
<evidence type="ECO:0000256" key="3">
    <source>
        <dbReference type="ARBA" id="ARBA00022705"/>
    </source>
</evidence>
<accession>A0AAV7IGG5</accession>
<gene>
    <name evidence="4" type="ORF">KQX54_005548</name>
</gene>
<keyword evidence="3" id="KW-0235">DNA replication</keyword>
<evidence type="ECO:0000313" key="4">
    <source>
        <dbReference type="EMBL" id="KAH0552103.1"/>
    </source>
</evidence>
<keyword evidence="5" id="KW-1185">Reference proteome</keyword>
<evidence type="ECO:0000256" key="2">
    <source>
        <dbReference type="ARBA" id="ARBA00017682"/>
    </source>
</evidence>
<dbReference type="GO" id="GO:0031390">
    <property type="term" value="C:Ctf18 RFC-like complex"/>
    <property type="evidence" value="ECO:0007669"/>
    <property type="project" value="InterPro"/>
</dbReference>
<comment type="similarity">
    <text evidence="1">Belongs to the DCC1 family.</text>
</comment>
<proteinExistence type="inferred from homology"/>
<protein>
    <recommendedName>
        <fullName evidence="2">Sister chromatid cohesion protein DCC1</fullName>
    </recommendedName>
</protein>
<dbReference type="GO" id="GO:0000785">
    <property type="term" value="C:chromatin"/>
    <property type="evidence" value="ECO:0007669"/>
    <property type="project" value="TreeGrafter"/>
</dbReference>
<dbReference type="GO" id="GO:0000775">
    <property type="term" value="C:chromosome, centromeric region"/>
    <property type="evidence" value="ECO:0007669"/>
    <property type="project" value="TreeGrafter"/>
</dbReference>
<sequence length="392" mass="45668">MGDDTREIRDDDDILATLNLAKLNQSQVKKICQVLEYQHGASDIKLLELDDHMLETLEQGKTLFFKGEKNDAVLLCTDTRTYKIEEAETSNSLLLCPNLKFVKDVPKSDGDKIEIEKIPTRGIFHKYFESSICKPEINKLIYLLEPSSFKGPEYEKYIEKETLYDWDRLFSSIQASEKELKHAITQFSIPILDGYYRLISFEFESKALTLMLDFMEENSWKINSVNKEETYEALQDLIPRPIFDTIFHKYAVKNSDDDLYTYDEKNVCRRLAEVLLSSSPVNDYDRFMEAWKLATPDSINPKLEHLYGTAVIVWNAEKQRKDIVSFPESKLSSDVVKRFNELFEVKNKWTAEEIKPYLLNMSSANLSVDFLLTKHTRSSMVKGIKYYSSKYK</sequence>